<dbReference type="EnsemblPlants" id="Kaladp0002s0128.1.v1.1">
    <property type="protein sequence ID" value="Kaladp0002s0128.1.v1.1"/>
    <property type="gene ID" value="Kaladp0002s0128.v1.1"/>
</dbReference>
<evidence type="ECO:0000313" key="4">
    <source>
        <dbReference type="Proteomes" id="UP000594263"/>
    </source>
</evidence>
<name>A0A7N0R9H8_KALFE</name>
<dbReference type="GO" id="GO:0006730">
    <property type="term" value="P:one-carbon metabolic process"/>
    <property type="evidence" value="ECO:0007669"/>
    <property type="project" value="TreeGrafter"/>
</dbReference>
<dbReference type="Gramene" id="Kaladp0002s0128.1.v1.1">
    <property type="protein sequence ID" value="Kaladp0002s0128.1.v1.1"/>
    <property type="gene ID" value="Kaladp0002s0128.v1.1"/>
</dbReference>
<dbReference type="InterPro" id="IPR023561">
    <property type="entry name" value="Carbonic_anhydrase_a-class"/>
</dbReference>
<dbReference type="PANTHER" id="PTHR18952">
    <property type="entry name" value="CARBONIC ANHYDRASE"/>
    <property type="match status" value="1"/>
</dbReference>
<organism evidence="3 4">
    <name type="scientific">Kalanchoe fedtschenkoi</name>
    <name type="common">Lavender scallops</name>
    <name type="synonym">South American air plant</name>
    <dbReference type="NCBI Taxonomy" id="63787"/>
    <lineage>
        <taxon>Eukaryota</taxon>
        <taxon>Viridiplantae</taxon>
        <taxon>Streptophyta</taxon>
        <taxon>Embryophyta</taxon>
        <taxon>Tracheophyta</taxon>
        <taxon>Spermatophyta</taxon>
        <taxon>Magnoliopsida</taxon>
        <taxon>eudicotyledons</taxon>
        <taxon>Gunneridae</taxon>
        <taxon>Pentapetalae</taxon>
        <taxon>Saxifragales</taxon>
        <taxon>Crassulaceae</taxon>
        <taxon>Kalanchoe</taxon>
    </lineage>
</organism>
<reference evidence="3" key="1">
    <citation type="submission" date="2021-01" db="UniProtKB">
        <authorList>
            <consortium name="EnsemblPlants"/>
        </authorList>
    </citation>
    <scope>IDENTIFICATION</scope>
</reference>
<evidence type="ECO:0000259" key="2">
    <source>
        <dbReference type="PROSITE" id="PS51144"/>
    </source>
</evidence>
<feature type="chain" id="PRO_5029697762" description="Alpha-carbonic anhydrase domain-containing protein" evidence="1">
    <location>
        <begin position="30"/>
        <end position="109"/>
    </location>
</feature>
<evidence type="ECO:0000256" key="1">
    <source>
        <dbReference type="SAM" id="SignalP"/>
    </source>
</evidence>
<evidence type="ECO:0000313" key="3">
    <source>
        <dbReference type="EnsemblPlants" id="Kaladp0002s0128.1.v1.1"/>
    </source>
</evidence>
<dbReference type="AlphaFoldDB" id="A0A7N0R9H8"/>
<dbReference type="OMA" id="CNANEVD"/>
<dbReference type="Pfam" id="PF00194">
    <property type="entry name" value="Carb_anhydrase"/>
    <property type="match status" value="1"/>
</dbReference>
<feature type="signal peptide" evidence="1">
    <location>
        <begin position="1"/>
        <end position="29"/>
    </location>
</feature>
<dbReference type="PROSITE" id="PS51144">
    <property type="entry name" value="ALPHA_CA_2"/>
    <property type="match status" value="1"/>
</dbReference>
<accession>A0A7N0R9H8</accession>
<dbReference type="Proteomes" id="UP000594263">
    <property type="component" value="Unplaced"/>
</dbReference>
<dbReference type="PANTHER" id="PTHR18952:SF201">
    <property type="entry name" value="CARBONIC ANHYDRASE"/>
    <property type="match status" value="1"/>
</dbReference>
<dbReference type="GO" id="GO:0004089">
    <property type="term" value="F:carbonate dehydratase activity"/>
    <property type="evidence" value="ECO:0007669"/>
    <property type="project" value="InterPro"/>
</dbReference>
<dbReference type="InterPro" id="IPR036398">
    <property type="entry name" value="CA_dom_sf"/>
</dbReference>
<keyword evidence="1" id="KW-0732">Signal</keyword>
<proteinExistence type="predicted"/>
<dbReference type="Gene3D" id="3.10.200.10">
    <property type="entry name" value="Alpha carbonic anhydrase"/>
    <property type="match status" value="1"/>
</dbReference>
<dbReference type="GO" id="GO:0008270">
    <property type="term" value="F:zinc ion binding"/>
    <property type="evidence" value="ECO:0007669"/>
    <property type="project" value="InterPro"/>
</dbReference>
<sequence length="109" mass="12590">MMKNFHYVSSCAVLLLLLISCLFDKRLQAQEVEDEREFDYIEGSEKGPENWGNLKKEWRACNEGDMQSPVDLTSTRVQVIPELGKLHRQYWASSAFIKNRGHDIAVCIN</sequence>
<protein>
    <recommendedName>
        <fullName evidence="2">Alpha-carbonic anhydrase domain-containing protein</fullName>
    </recommendedName>
</protein>
<dbReference type="SUPFAM" id="SSF51069">
    <property type="entry name" value="Carbonic anhydrase"/>
    <property type="match status" value="1"/>
</dbReference>
<dbReference type="PROSITE" id="PS51257">
    <property type="entry name" value="PROKAR_LIPOPROTEIN"/>
    <property type="match status" value="1"/>
</dbReference>
<keyword evidence="4" id="KW-1185">Reference proteome</keyword>
<feature type="domain" description="Alpha-carbonic anhydrase" evidence="2">
    <location>
        <begin position="36"/>
        <end position="109"/>
    </location>
</feature>
<dbReference type="InterPro" id="IPR001148">
    <property type="entry name" value="CA_dom"/>
</dbReference>